<evidence type="ECO:0000259" key="1">
    <source>
        <dbReference type="PROSITE" id="PS51782"/>
    </source>
</evidence>
<dbReference type="PROSITE" id="PS51782">
    <property type="entry name" value="LYSM"/>
    <property type="match status" value="1"/>
</dbReference>
<dbReference type="InterPro" id="IPR018392">
    <property type="entry name" value="LysM"/>
</dbReference>
<feature type="domain" description="LysM" evidence="1">
    <location>
        <begin position="289"/>
        <end position="338"/>
    </location>
</feature>
<name>A0A3B0TX94_9ZZZZ</name>
<evidence type="ECO:0000313" key="2">
    <source>
        <dbReference type="EMBL" id="VAW23225.1"/>
    </source>
</evidence>
<dbReference type="PANTHER" id="PTHR34700">
    <property type="entry name" value="POTASSIUM BINDING PROTEIN KBP"/>
    <property type="match status" value="1"/>
</dbReference>
<dbReference type="Gene3D" id="3.10.350.10">
    <property type="entry name" value="LysM domain"/>
    <property type="match status" value="1"/>
</dbReference>
<dbReference type="EMBL" id="UOEQ01000453">
    <property type="protein sequence ID" value="VAW23225.1"/>
    <property type="molecule type" value="Genomic_DNA"/>
</dbReference>
<organism evidence="2">
    <name type="scientific">hydrothermal vent metagenome</name>
    <dbReference type="NCBI Taxonomy" id="652676"/>
    <lineage>
        <taxon>unclassified sequences</taxon>
        <taxon>metagenomes</taxon>
        <taxon>ecological metagenomes</taxon>
    </lineage>
</organism>
<dbReference type="PANTHER" id="PTHR34700:SF4">
    <property type="entry name" value="PHAGE-LIKE ELEMENT PBSX PROTEIN XKDP"/>
    <property type="match status" value="1"/>
</dbReference>
<feature type="non-terminal residue" evidence="2">
    <location>
        <position position="1"/>
    </location>
</feature>
<dbReference type="Pfam" id="PF01476">
    <property type="entry name" value="LysM"/>
    <property type="match status" value="1"/>
</dbReference>
<gene>
    <name evidence="2" type="ORF">MNBD_ALPHA11-1595</name>
</gene>
<protein>
    <recommendedName>
        <fullName evidence="1">LysM domain-containing protein</fullName>
    </recommendedName>
</protein>
<accession>A0A3B0TX94</accession>
<dbReference type="InterPro" id="IPR052196">
    <property type="entry name" value="Bact_Kbp"/>
</dbReference>
<dbReference type="AlphaFoldDB" id="A0A3B0TX94"/>
<sequence length="341" mass="37494">TKQAEESVPTILSIDIAPPANIAALSNIAPLPDSAASLPMELIIAPIDDLIETALPIETALIKAEPPEITIFEVKPSETVPSETVPVETAPVETVPVETVLPETVKLEPFPLENTIITPDPVEKVISVTLPDSEQIILSEENSEKEAGTEEVASQDLDAQDLSVREEPIVEEEITRETNIKVVEREVLQVEVFESDETVAENFEVSQQEIAPIALAAIAPQNTQTNIVAEADIDPVLDRPAQEAPPIENEKILQQEQTELINPQSDRMNTPILRAVIVGDPEESRFTSGKVIIRTGDNLWTIASRVYGMGRRYVEIYEANIDQISNPHWIFPGQIFDLPEN</sequence>
<reference evidence="2" key="1">
    <citation type="submission" date="2018-06" db="EMBL/GenBank/DDBJ databases">
        <authorList>
            <person name="Zhirakovskaya E."/>
        </authorList>
    </citation>
    <scope>NUCLEOTIDE SEQUENCE</scope>
</reference>
<dbReference type="CDD" id="cd00118">
    <property type="entry name" value="LysM"/>
    <property type="match status" value="1"/>
</dbReference>
<dbReference type="InterPro" id="IPR036779">
    <property type="entry name" value="LysM_dom_sf"/>
</dbReference>
<proteinExistence type="predicted"/>